<dbReference type="AlphaFoldDB" id="A0A9N9C2K1"/>
<dbReference type="Proteomes" id="UP000789396">
    <property type="component" value="Unassembled WGS sequence"/>
</dbReference>
<feature type="non-terminal residue" evidence="1">
    <location>
        <position position="76"/>
    </location>
</feature>
<accession>A0A9N9C2K1</accession>
<comment type="caution">
    <text evidence="1">The sequence shown here is derived from an EMBL/GenBank/DDBJ whole genome shotgun (WGS) entry which is preliminary data.</text>
</comment>
<protein>
    <submittedName>
        <fullName evidence="1">3065_t:CDS:1</fullName>
    </submittedName>
</protein>
<evidence type="ECO:0000313" key="1">
    <source>
        <dbReference type="EMBL" id="CAG8588505.1"/>
    </source>
</evidence>
<dbReference type="EMBL" id="CAJVPZ010007606">
    <property type="protein sequence ID" value="CAG8588505.1"/>
    <property type="molecule type" value="Genomic_DNA"/>
</dbReference>
<evidence type="ECO:0000313" key="2">
    <source>
        <dbReference type="Proteomes" id="UP000789396"/>
    </source>
</evidence>
<organism evidence="1 2">
    <name type="scientific">Racocetra fulgida</name>
    <dbReference type="NCBI Taxonomy" id="60492"/>
    <lineage>
        <taxon>Eukaryota</taxon>
        <taxon>Fungi</taxon>
        <taxon>Fungi incertae sedis</taxon>
        <taxon>Mucoromycota</taxon>
        <taxon>Glomeromycotina</taxon>
        <taxon>Glomeromycetes</taxon>
        <taxon>Diversisporales</taxon>
        <taxon>Gigasporaceae</taxon>
        <taxon>Racocetra</taxon>
    </lineage>
</organism>
<name>A0A9N9C2K1_9GLOM</name>
<dbReference type="OrthoDB" id="2363156at2759"/>
<sequence length="76" mass="8787">EEKFPNNSCFRKKLTSIYQKMGYELAFFENSYQHYKAICFLGNNGIGIQHHLHVGDVVTLVSEALKNSENLSYKRS</sequence>
<gene>
    <name evidence="1" type="ORF">RFULGI_LOCUS6136</name>
</gene>
<proteinExistence type="predicted"/>
<keyword evidence="2" id="KW-1185">Reference proteome</keyword>
<reference evidence="1" key="1">
    <citation type="submission" date="2021-06" db="EMBL/GenBank/DDBJ databases">
        <authorList>
            <person name="Kallberg Y."/>
            <person name="Tangrot J."/>
            <person name="Rosling A."/>
        </authorList>
    </citation>
    <scope>NUCLEOTIDE SEQUENCE</scope>
    <source>
        <strain evidence="1">IN212</strain>
    </source>
</reference>